<reference evidence="3" key="1">
    <citation type="journal article" date="2015" name="Proc. Natl. Acad. Sci. U.S.A.">
        <title>Genome sequence of the Asian Tiger mosquito, Aedes albopictus, reveals insights into its biology, genetics, and evolution.</title>
        <authorList>
            <person name="Chen X.G."/>
            <person name="Jiang X."/>
            <person name="Gu J."/>
            <person name="Xu M."/>
            <person name="Wu Y."/>
            <person name="Deng Y."/>
            <person name="Zhang C."/>
            <person name="Bonizzoni M."/>
            <person name="Dermauw W."/>
            <person name="Vontas J."/>
            <person name="Armbruster P."/>
            <person name="Huang X."/>
            <person name="Yang Y."/>
            <person name="Zhang H."/>
            <person name="He W."/>
            <person name="Peng H."/>
            <person name="Liu Y."/>
            <person name="Wu K."/>
            <person name="Chen J."/>
            <person name="Lirakis M."/>
            <person name="Topalis P."/>
            <person name="Van Leeuwen T."/>
            <person name="Hall A.B."/>
            <person name="Jiang X."/>
            <person name="Thorpe C."/>
            <person name="Mueller R.L."/>
            <person name="Sun C."/>
            <person name="Waterhouse R.M."/>
            <person name="Yan G."/>
            <person name="Tu Z.J."/>
            <person name="Fang X."/>
            <person name="James A.A."/>
        </authorList>
    </citation>
    <scope>NUCLEOTIDE SEQUENCE [LARGE SCALE GENOMIC DNA]</scope>
    <source>
        <strain evidence="3">Foshan</strain>
    </source>
</reference>
<feature type="compositionally biased region" description="Basic residues" evidence="1">
    <location>
        <begin position="366"/>
        <end position="376"/>
    </location>
</feature>
<evidence type="ECO:0000313" key="2">
    <source>
        <dbReference type="EnsemblMetazoa" id="AALFPA23_011389.P16142"/>
    </source>
</evidence>
<evidence type="ECO:0000313" key="3">
    <source>
        <dbReference type="Proteomes" id="UP000069940"/>
    </source>
</evidence>
<protein>
    <submittedName>
        <fullName evidence="2">Uncharacterized protein</fullName>
    </submittedName>
</protein>
<feature type="compositionally biased region" description="Polar residues" evidence="1">
    <location>
        <begin position="276"/>
        <end position="286"/>
    </location>
</feature>
<dbReference type="GeneID" id="109400761"/>
<sequence>MDCCSSNYMDYRHSINNNFCYPFSPGMMRGASPYPLPPGSGGRYGPDYRTGYYDGSSSFDKFYSSYHPASGSGPAYGGNYYGNSYSSYREFAYNDYYHPSSPSSHPFPGPPPPGSFHGPHMFNRHQSLPHPFQRESYYHQREHHQYAAGNFSSFSGSPFKRADSNQGSSATNSSTATNATSNGSCSSPGSSTGAGESPLFGYTHSPDYSAQSYNSGSSPSHPHHHRYHPLPHHSPGGEGGGNGYPPSAMPNATGYPLSMKDARMRKLKERKLAKSSYGNGSPNRGQSTNSTSSSPNPGSCGSNGSSTDARLKSLDAPPLACDNYDRDGATNSPASRHASPGRSAGPLRASNSPAGGAAGTGASPPKRSKKQSAKHRTAAEHDKQQSTTTPAKSGDPGNNSSSSTPAAGADRNVTPLPGFQQAFGSTEIGRFSEVFFNSASPGPNELHPDGQLQPPSHHHHPHPHPHPHPHHQLPHPSSMMMMDSPDVDSTLSPQPWEPTGPGDPYETASATTTTTTTAFNLQIGTSFHPSYYESPSYASSSDHAVDSPLGNYFSEMTCGEYVN</sequence>
<accession>A0ABM1YR24</accession>
<name>A0ABM1YR24_AEDAL</name>
<feature type="compositionally biased region" description="Pro residues" evidence="1">
    <location>
        <begin position="105"/>
        <end position="114"/>
    </location>
</feature>
<keyword evidence="3" id="KW-1185">Reference proteome</keyword>
<feature type="region of interest" description="Disordered" evidence="1">
    <location>
        <begin position="435"/>
        <end position="509"/>
    </location>
</feature>
<feature type="compositionally biased region" description="Low complexity" evidence="1">
    <location>
        <begin position="474"/>
        <end position="489"/>
    </location>
</feature>
<feature type="compositionally biased region" description="Polar residues" evidence="1">
    <location>
        <begin position="385"/>
        <end position="405"/>
    </location>
</feature>
<feature type="compositionally biased region" description="Low complexity" evidence="1">
    <location>
        <begin position="287"/>
        <end position="307"/>
    </location>
</feature>
<evidence type="ECO:0000256" key="1">
    <source>
        <dbReference type="SAM" id="MobiDB-lite"/>
    </source>
</evidence>
<dbReference type="EnsemblMetazoa" id="AALFPA23_011389.R16142">
    <property type="protein sequence ID" value="AALFPA23_011389.P16142"/>
    <property type="gene ID" value="AALFPA23_011389"/>
</dbReference>
<dbReference type="Proteomes" id="UP000069940">
    <property type="component" value="Unassembled WGS sequence"/>
</dbReference>
<feature type="region of interest" description="Disordered" evidence="1">
    <location>
        <begin position="271"/>
        <end position="421"/>
    </location>
</feature>
<feature type="region of interest" description="Disordered" evidence="1">
    <location>
        <begin position="102"/>
        <end position="127"/>
    </location>
</feature>
<feature type="compositionally biased region" description="Low complexity" evidence="1">
    <location>
        <begin position="349"/>
        <end position="365"/>
    </location>
</feature>
<feature type="compositionally biased region" description="Low complexity" evidence="1">
    <location>
        <begin position="164"/>
        <end position="195"/>
    </location>
</feature>
<organism evidence="2 3">
    <name type="scientific">Aedes albopictus</name>
    <name type="common">Asian tiger mosquito</name>
    <name type="synonym">Stegomyia albopicta</name>
    <dbReference type="NCBI Taxonomy" id="7160"/>
    <lineage>
        <taxon>Eukaryota</taxon>
        <taxon>Metazoa</taxon>
        <taxon>Ecdysozoa</taxon>
        <taxon>Arthropoda</taxon>
        <taxon>Hexapoda</taxon>
        <taxon>Insecta</taxon>
        <taxon>Pterygota</taxon>
        <taxon>Neoptera</taxon>
        <taxon>Endopterygota</taxon>
        <taxon>Diptera</taxon>
        <taxon>Nematocera</taxon>
        <taxon>Culicoidea</taxon>
        <taxon>Culicidae</taxon>
        <taxon>Culicinae</taxon>
        <taxon>Aedini</taxon>
        <taxon>Aedes</taxon>
        <taxon>Stegomyia</taxon>
    </lineage>
</organism>
<feature type="compositionally biased region" description="Basic residues" evidence="1">
    <location>
        <begin position="456"/>
        <end position="473"/>
    </location>
</feature>
<reference evidence="2" key="2">
    <citation type="submission" date="2025-05" db="UniProtKB">
        <authorList>
            <consortium name="EnsemblMetazoa"/>
        </authorList>
    </citation>
    <scope>IDENTIFICATION</scope>
    <source>
        <strain evidence="2">Foshan</strain>
    </source>
</reference>
<dbReference type="RefSeq" id="XP_029734834.2">
    <property type="nucleotide sequence ID" value="XM_029878974.2"/>
</dbReference>
<feature type="region of interest" description="Disordered" evidence="1">
    <location>
        <begin position="157"/>
        <end position="256"/>
    </location>
</feature>
<feature type="compositionally biased region" description="Basic residues" evidence="1">
    <location>
        <begin position="221"/>
        <end position="231"/>
    </location>
</feature>
<proteinExistence type="predicted"/>